<accession>A0ABS2N921</accession>
<evidence type="ECO:0000256" key="1">
    <source>
        <dbReference type="SAM" id="SignalP"/>
    </source>
</evidence>
<feature type="chain" id="PRO_5047093411" evidence="1">
    <location>
        <begin position="21"/>
        <end position="292"/>
    </location>
</feature>
<dbReference type="SUPFAM" id="SSF56281">
    <property type="entry name" value="Metallo-hydrolase/oxidoreductase"/>
    <property type="match status" value="1"/>
</dbReference>
<dbReference type="Gene3D" id="3.60.15.10">
    <property type="entry name" value="Ribonuclease Z/Hydroxyacylglutathione hydrolase-like"/>
    <property type="match status" value="1"/>
</dbReference>
<feature type="signal peptide" evidence="1">
    <location>
        <begin position="1"/>
        <end position="20"/>
    </location>
</feature>
<keyword evidence="3" id="KW-1185">Reference proteome</keyword>
<protein>
    <submittedName>
        <fullName evidence="2">Beta-lactamase superfamily II metal-dependent hydrolase</fullName>
    </submittedName>
</protein>
<gene>
    <name evidence="2" type="ORF">JOC86_000856</name>
</gene>
<name>A0ABS2N921_9BACI</name>
<organism evidence="2 3">
    <name type="scientific">Rossellomorea pakistanensis</name>
    <dbReference type="NCBI Taxonomy" id="992288"/>
    <lineage>
        <taxon>Bacteria</taxon>
        <taxon>Bacillati</taxon>
        <taxon>Bacillota</taxon>
        <taxon>Bacilli</taxon>
        <taxon>Bacillales</taxon>
        <taxon>Bacillaceae</taxon>
        <taxon>Rossellomorea</taxon>
    </lineage>
</organism>
<comment type="caution">
    <text evidence="2">The sequence shown here is derived from an EMBL/GenBank/DDBJ whole genome shotgun (WGS) entry which is preliminary data.</text>
</comment>
<dbReference type="Proteomes" id="UP001646157">
    <property type="component" value="Unassembled WGS sequence"/>
</dbReference>
<dbReference type="GO" id="GO:0016787">
    <property type="term" value="F:hydrolase activity"/>
    <property type="evidence" value="ECO:0007669"/>
    <property type="project" value="UniProtKB-KW"/>
</dbReference>
<evidence type="ECO:0000313" key="2">
    <source>
        <dbReference type="EMBL" id="MBM7584319.1"/>
    </source>
</evidence>
<dbReference type="InterPro" id="IPR036866">
    <property type="entry name" value="RibonucZ/Hydroxyglut_hydro"/>
</dbReference>
<dbReference type="EMBL" id="JAFBDZ010000001">
    <property type="protein sequence ID" value="MBM7584319.1"/>
    <property type="molecule type" value="Genomic_DNA"/>
</dbReference>
<keyword evidence="2" id="KW-0378">Hydrolase</keyword>
<dbReference type="RefSeq" id="WP_205168488.1">
    <property type="nucleotide sequence ID" value="NZ_JAFBDZ010000001.1"/>
</dbReference>
<proteinExistence type="predicted"/>
<keyword evidence="1" id="KW-0732">Signal</keyword>
<sequence length="292" mass="33639">MKKLIVMILFFLLSISSVSAIGETEPQVDLKLHGNEYGLSFLPLAKGEIAILHLPNEMNYLINTGPGENKKNLYSVLRQFGAKKIQGIIVTEQREYYPEFIEEIIKDFKVSKVYMGKTFLESQEQNRLKVIPLSENEKVKLSNHLQLEVVYEGAAAGEGLDFKISFNKHLFLWLSSYTKAVQSHLLSQKLSDVNIIKIPIYNKSNFISEELLKHIDPQTAILYRSKQRMLNSEFLELLHETWIDIYLTGQHGLITIKFNPLNYEVITFPNDDAIEEEPNQIKETYLLLQTIC</sequence>
<evidence type="ECO:0000313" key="3">
    <source>
        <dbReference type="Proteomes" id="UP001646157"/>
    </source>
</evidence>
<reference evidence="2 3" key="1">
    <citation type="submission" date="2021-01" db="EMBL/GenBank/DDBJ databases">
        <title>Genomic Encyclopedia of Type Strains, Phase IV (KMG-IV): sequencing the most valuable type-strain genomes for metagenomic binning, comparative biology and taxonomic classification.</title>
        <authorList>
            <person name="Goeker M."/>
        </authorList>
    </citation>
    <scope>NUCLEOTIDE SEQUENCE [LARGE SCALE GENOMIC DNA]</scope>
    <source>
        <strain evidence="2 3">DSM 24834</strain>
    </source>
</reference>